<evidence type="ECO:0000259" key="2">
    <source>
        <dbReference type="Pfam" id="PF01337"/>
    </source>
</evidence>
<protein>
    <submittedName>
        <fullName evidence="3">Barstar family protein</fullName>
    </submittedName>
</protein>
<evidence type="ECO:0000313" key="4">
    <source>
        <dbReference type="Proteomes" id="UP000653231"/>
    </source>
</evidence>
<proteinExistence type="inferred from homology"/>
<dbReference type="SUPFAM" id="SSF52038">
    <property type="entry name" value="Barstar-related"/>
    <property type="match status" value="1"/>
</dbReference>
<dbReference type="Gene3D" id="3.30.370.10">
    <property type="entry name" value="Barstar-like"/>
    <property type="match status" value="1"/>
</dbReference>
<dbReference type="InterPro" id="IPR035905">
    <property type="entry name" value="Barstar-like_sf"/>
</dbReference>
<evidence type="ECO:0000256" key="1">
    <source>
        <dbReference type="ARBA" id="ARBA00006845"/>
    </source>
</evidence>
<name>A0ABR8L747_9ACTN</name>
<reference evidence="3 4" key="1">
    <citation type="submission" date="2020-09" db="EMBL/GenBank/DDBJ databases">
        <title>Actinomycete isolated from the Camponotus japonicus Mayr.</title>
        <authorList>
            <person name="Gong X."/>
        </authorList>
    </citation>
    <scope>NUCLEOTIDE SEQUENCE [LARGE SCALE GENOMIC DNA]</scope>
    <source>
        <strain evidence="3 4">2C-HV3</strain>
    </source>
</reference>
<accession>A0ABR8L747</accession>
<comment type="similarity">
    <text evidence="1">Belongs to the barstar family.</text>
</comment>
<evidence type="ECO:0000313" key="3">
    <source>
        <dbReference type="EMBL" id="MBD3146737.1"/>
    </source>
</evidence>
<dbReference type="Proteomes" id="UP000653231">
    <property type="component" value="Unassembled WGS sequence"/>
</dbReference>
<gene>
    <name evidence="3" type="ORF">IEQ31_26595</name>
</gene>
<keyword evidence="4" id="KW-1185">Reference proteome</keyword>
<feature type="domain" description="Barstar (barnase inhibitor)" evidence="2">
    <location>
        <begin position="14"/>
        <end position="52"/>
    </location>
</feature>
<dbReference type="EMBL" id="JACXRZ010000023">
    <property type="protein sequence ID" value="MBD3146737.1"/>
    <property type="molecule type" value="Genomic_DNA"/>
</dbReference>
<dbReference type="InterPro" id="IPR000468">
    <property type="entry name" value="Barstar"/>
</dbReference>
<sequence>MWPLNWRTACPLACNLDALDDCLCGGFGARTPFTLIWQDSQIARGSLATSIEGMDEPFTYYDVILSIFQDRDVAVVLR</sequence>
<comment type="caution">
    <text evidence="3">The sequence shown here is derived from an EMBL/GenBank/DDBJ whole genome shotgun (WGS) entry which is preliminary data.</text>
</comment>
<organism evidence="3 4">
    <name type="scientific">Microbispora bryophytorum subsp. camponoti</name>
    <dbReference type="NCBI Taxonomy" id="1677852"/>
    <lineage>
        <taxon>Bacteria</taxon>
        <taxon>Bacillati</taxon>
        <taxon>Actinomycetota</taxon>
        <taxon>Actinomycetes</taxon>
        <taxon>Streptosporangiales</taxon>
        <taxon>Streptosporangiaceae</taxon>
        <taxon>Microbispora</taxon>
    </lineage>
</organism>
<dbReference type="Pfam" id="PF01337">
    <property type="entry name" value="Barstar"/>
    <property type="match status" value="1"/>
</dbReference>